<gene>
    <name evidence="2" type="ORF">E5676_scaffold106G001020</name>
</gene>
<name>A0A5D3CLH6_CUCMM</name>
<keyword evidence="1" id="KW-0472">Membrane</keyword>
<protein>
    <submittedName>
        <fullName evidence="2">Ty1-copia retrotransposon protein</fullName>
    </submittedName>
</protein>
<dbReference type="InterPro" id="IPR036397">
    <property type="entry name" value="RNaseH_sf"/>
</dbReference>
<dbReference type="Gene3D" id="3.30.420.10">
    <property type="entry name" value="Ribonuclease H-like superfamily/Ribonuclease H"/>
    <property type="match status" value="1"/>
</dbReference>
<reference evidence="2 3" key="1">
    <citation type="submission" date="2019-08" db="EMBL/GenBank/DDBJ databases">
        <title>Draft genome sequences of two oriental melons (Cucumis melo L. var makuwa).</title>
        <authorList>
            <person name="Kwon S.-Y."/>
        </authorList>
    </citation>
    <scope>NUCLEOTIDE SEQUENCE [LARGE SCALE GENOMIC DNA]</scope>
    <source>
        <strain evidence="3">cv. Chang Bougi</strain>
        <tissue evidence="2">Leaf</tissue>
    </source>
</reference>
<dbReference type="InterPro" id="IPR039537">
    <property type="entry name" value="Retrotran_Ty1/copia-like"/>
</dbReference>
<keyword evidence="1" id="KW-1133">Transmembrane helix</keyword>
<evidence type="ECO:0000313" key="2">
    <source>
        <dbReference type="EMBL" id="TYK12162.1"/>
    </source>
</evidence>
<dbReference type="GO" id="GO:0003676">
    <property type="term" value="F:nucleic acid binding"/>
    <property type="evidence" value="ECO:0007669"/>
    <property type="project" value="InterPro"/>
</dbReference>
<comment type="caution">
    <text evidence="2">The sequence shown here is derived from an EMBL/GenBank/DDBJ whole genome shotgun (WGS) entry which is preliminary data.</text>
</comment>
<evidence type="ECO:0000313" key="3">
    <source>
        <dbReference type="Proteomes" id="UP000321947"/>
    </source>
</evidence>
<organism evidence="2 3">
    <name type="scientific">Cucumis melo var. makuwa</name>
    <name type="common">Oriental melon</name>
    <dbReference type="NCBI Taxonomy" id="1194695"/>
    <lineage>
        <taxon>Eukaryota</taxon>
        <taxon>Viridiplantae</taxon>
        <taxon>Streptophyta</taxon>
        <taxon>Embryophyta</taxon>
        <taxon>Tracheophyta</taxon>
        <taxon>Spermatophyta</taxon>
        <taxon>Magnoliopsida</taxon>
        <taxon>eudicotyledons</taxon>
        <taxon>Gunneridae</taxon>
        <taxon>Pentapetalae</taxon>
        <taxon>rosids</taxon>
        <taxon>fabids</taxon>
        <taxon>Cucurbitales</taxon>
        <taxon>Cucurbitaceae</taxon>
        <taxon>Benincaseae</taxon>
        <taxon>Cucumis</taxon>
    </lineage>
</organism>
<sequence>MFTPCQNVVTITLVHALLMITLVHALPPLILYKLDSTQLVLTHQTFFQFIPLIFASSHVLSIKFLFLSSVLTSARQYYEALEVDYVLASDLSSNPPATTPAPSDPESSTGPSIAAINQVKKDQVINSEKYEKDNKTVRGHLLNHMLDSLFDLFIAQKSAKDICNILKSRNLVSVSLLNGAGLKIVLEGDKIVLTKNGEFVGKGYLSNGLSVLNTVSINLSAYIVESADLWHESKFFKKPFKPVESRSTDLLELIHSDLADFKNTTSRGAKRKNRTLKEMMNAMLLSSGLSDNMWGEAVLFACFVLNRVPHKRLDKTPYELWKGHAPNLSYFKVWGCLAKVPFPTLKKLRDAEFFEHVFLLKQSLSVPCLSRIAELNKAVMVGDLQEKVNETVVVEDLEEKTNETMVVEDF</sequence>
<dbReference type="EMBL" id="SSTD01010321">
    <property type="protein sequence ID" value="TYK12162.1"/>
    <property type="molecule type" value="Genomic_DNA"/>
</dbReference>
<proteinExistence type="predicted"/>
<feature type="transmembrane region" description="Helical" evidence="1">
    <location>
        <begin position="49"/>
        <end position="71"/>
    </location>
</feature>
<dbReference type="InterPro" id="IPR012337">
    <property type="entry name" value="RNaseH-like_sf"/>
</dbReference>
<dbReference type="AlphaFoldDB" id="A0A5D3CLH6"/>
<dbReference type="Proteomes" id="UP000321947">
    <property type="component" value="Unassembled WGS sequence"/>
</dbReference>
<keyword evidence="1" id="KW-0812">Transmembrane</keyword>
<dbReference type="PANTHER" id="PTHR42648">
    <property type="entry name" value="TRANSPOSASE, PUTATIVE-RELATED"/>
    <property type="match status" value="1"/>
</dbReference>
<dbReference type="SUPFAM" id="SSF53098">
    <property type="entry name" value="Ribonuclease H-like"/>
    <property type="match status" value="1"/>
</dbReference>
<accession>A0A5D3CLH6</accession>
<evidence type="ECO:0000256" key="1">
    <source>
        <dbReference type="SAM" id="Phobius"/>
    </source>
</evidence>
<dbReference type="PANTHER" id="PTHR42648:SF20">
    <property type="entry name" value="RNA-DIRECTED DNA POLYMERASE"/>
    <property type="match status" value="1"/>
</dbReference>